<dbReference type="HOGENOM" id="CLU_107928_1_0_9"/>
<name>D4JW94_9FIRM</name>
<reference evidence="2 3" key="1">
    <citation type="submission" date="2010-03" db="EMBL/GenBank/DDBJ databases">
        <title>The genome sequence of Eubacterium siraeum 70/3.</title>
        <authorList>
            <consortium name="metaHIT consortium -- http://www.metahit.eu/"/>
            <person name="Pajon A."/>
            <person name="Turner K."/>
            <person name="Parkhill J."/>
            <person name="Duncan S."/>
            <person name="Flint H."/>
        </authorList>
    </citation>
    <scope>NUCLEOTIDE SEQUENCE [LARGE SCALE GENOMIC DNA]</scope>
    <source>
        <strain evidence="2 3">70/3</strain>
    </source>
</reference>
<dbReference type="Gene3D" id="3.40.960.10">
    <property type="entry name" value="VSR Endonuclease"/>
    <property type="match status" value="1"/>
</dbReference>
<protein>
    <submittedName>
        <fullName evidence="2">Uncharacterized protein conserved in bacteria</fullName>
    </submittedName>
</protein>
<evidence type="ECO:0000313" key="2">
    <source>
        <dbReference type="EMBL" id="CBK97363.1"/>
    </source>
</evidence>
<gene>
    <name evidence="2" type="ORF">EUS_23900</name>
</gene>
<dbReference type="PANTHER" id="PTHR38590:SF1">
    <property type="entry name" value="BLL0828 PROTEIN"/>
    <property type="match status" value="1"/>
</dbReference>
<evidence type="ECO:0000259" key="1">
    <source>
        <dbReference type="Pfam" id="PF04480"/>
    </source>
</evidence>
<dbReference type="Proteomes" id="UP000008803">
    <property type="component" value="Chromosome"/>
</dbReference>
<dbReference type="PATRIC" id="fig|657319.3.peg.161"/>
<dbReference type="Pfam" id="PF04480">
    <property type="entry name" value="DUF559"/>
    <property type="match status" value="1"/>
</dbReference>
<dbReference type="InterPro" id="IPR011335">
    <property type="entry name" value="Restrct_endonuc-II-like"/>
</dbReference>
<dbReference type="InterPro" id="IPR007569">
    <property type="entry name" value="DUF559"/>
</dbReference>
<feature type="domain" description="DUF559" evidence="1">
    <location>
        <begin position="9"/>
        <end position="111"/>
    </location>
</feature>
<reference evidence="2 3" key="2">
    <citation type="submission" date="2010-03" db="EMBL/GenBank/DDBJ databases">
        <authorList>
            <person name="Pajon A."/>
        </authorList>
    </citation>
    <scope>NUCLEOTIDE SEQUENCE [LARGE SCALE GENOMIC DNA]</scope>
    <source>
        <strain evidence="2 3">70/3</strain>
    </source>
</reference>
<dbReference type="KEGG" id="esu:EUS_23900"/>
<dbReference type="CDD" id="cd01038">
    <property type="entry name" value="Endonuclease_DUF559"/>
    <property type="match status" value="1"/>
</dbReference>
<dbReference type="BioCyc" id="ESIR657319:G136K-2023-MONOMER"/>
<accession>D4JW94</accession>
<dbReference type="PANTHER" id="PTHR38590">
    <property type="entry name" value="BLL0828 PROTEIN"/>
    <property type="match status" value="1"/>
</dbReference>
<proteinExistence type="predicted"/>
<organism evidence="2 3">
    <name type="scientific">[Eubacterium] siraeum 70/3</name>
    <dbReference type="NCBI Taxonomy" id="657319"/>
    <lineage>
        <taxon>Bacteria</taxon>
        <taxon>Bacillati</taxon>
        <taxon>Bacillota</taxon>
        <taxon>Clostridia</taxon>
        <taxon>Eubacteriales</taxon>
        <taxon>Oscillospiraceae</taxon>
        <taxon>Oscillospiraceae incertae sedis</taxon>
    </lineage>
</organism>
<dbReference type="AlphaFoldDB" id="D4JW94"/>
<dbReference type="InterPro" id="IPR047216">
    <property type="entry name" value="Endonuclease_DUF559_bact"/>
</dbReference>
<dbReference type="SUPFAM" id="SSF52980">
    <property type="entry name" value="Restriction endonuclease-like"/>
    <property type="match status" value="1"/>
</dbReference>
<dbReference type="EMBL" id="FP929044">
    <property type="protein sequence ID" value="CBK97363.1"/>
    <property type="molecule type" value="Genomic_DNA"/>
</dbReference>
<sequence length="118" mass="14417">MNTKYNKDLIKNAKILRKRMTDEERKLWYCFLRNYPVRFFRQKVVYKYIADFYCPTANLVIELDGSQHYEEKGLTYDDERNRFLEEHGIRVIHIANNQIHTNFRNVCEYIDMLVKGEL</sequence>
<evidence type="ECO:0000313" key="3">
    <source>
        <dbReference type="Proteomes" id="UP000008803"/>
    </source>
</evidence>